<accession>A0AAN8WQI9</accession>
<dbReference type="GO" id="GO:0016740">
    <property type="term" value="F:transferase activity"/>
    <property type="evidence" value="ECO:0007669"/>
    <property type="project" value="InterPro"/>
</dbReference>
<dbReference type="InterPro" id="IPR037070">
    <property type="entry name" value="Formiminotransferase_C_sf"/>
</dbReference>
<feature type="domain" description="Formiminotransferase C-terminal subdomain" evidence="1">
    <location>
        <begin position="9"/>
        <end position="137"/>
    </location>
</feature>
<dbReference type="GO" id="GO:0005542">
    <property type="term" value="F:folic acid binding"/>
    <property type="evidence" value="ECO:0007669"/>
    <property type="project" value="InterPro"/>
</dbReference>
<keyword evidence="3" id="KW-1185">Reference proteome</keyword>
<dbReference type="SMART" id="SM01221">
    <property type="entry name" value="FTCD"/>
    <property type="match status" value="1"/>
</dbReference>
<protein>
    <submittedName>
        <fullName evidence="2">Formiminotransferase cyclodeaminase N-terminal like</fullName>
    </submittedName>
</protein>
<evidence type="ECO:0000313" key="2">
    <source>
        <dbReference type="EMBL" id="KAK7065609.1"/>
    </source>
</evidence>
<evidence type="ECO:0000313" key="3">
    <source>
        <dbReference type="Proteomes" id="UP001381693"/>
    </source>
</evidence>
<name>A0AAN8WQI9_HALRR</name>
<reference evidence="2 3" key="1">
    <citation type="submission" date="2023-11" db="EMBL/GenBank/DDBJ databases">
        <title>Halocaridina rubra genome assembly.</title>
        <authorList>
            <person name="Smith C."/>
        </authorList>
    </citation>
    <scope>NUCLEOTIDE SEQUENCE [LARGE SCALE GENOMIC DNA]</scope>
    <source>
        <strain evidence="2">EP-1</strain>
        <tissue evidence="2">Whole</tissue>
    </source>
</reference>
<dbReference type="Proteomes" id="UP001381693">
    <property type="component" value="Unassembled WGS sequence"/>
</dbReference>
<dbReference type="EMBL" id="JAXCGZ010020353">
    <property type="protein sequence ID" value="KAK7065609.1"/>
    <property type="molecule type" value="Genomic_DNA"/>
</dbReference>
<dbReference type="PANTHER" id="PTHR12234:SF1">
    <property type="entry name" value="FORMIMINOTRANSFERASE N-TERMINAL SUBDOMAIN-CONTAINING PROTEIN"/>
    <property type="match status" value="1"/>
</dbReference>
<dbReference type="SUPFAM" id="SSF55116">
    <property type="entry name" value="Formiminotransferase domain of formiminotransferase-cyclodeaminase"/>
    <property type="match status" value="1"/>
</dbReference>
<dbReference type="PANTHER" id="PTHR12234">
    <property type="entry name" value="FORMIMINOTRANSFERASE-CYCLODEAMINASE"/>
    <property type="match status" value="1"/>
</dbReference>
<dbReference type="AlphaFoldDB" id="A0AAN8WQI9"/>
<comment type="caution">
    <text evidence="2">The sequence shown here is derived from an EMBL/GenBank/DDBJ whole genome shotgun (WGS) entry which is preliminary data.</text>
</comment>
<dbReference type="Gene3D" id="3.30.70.670">
    <property type="entry name" value="Formiminotransferase, C-terminal subdomain"/>
    <property type="match status" value="1"/>
</dbReference>
<gene>
    <name evidence="2" type="primary">FTCDNL1_1</name>
    <name evidence="2" type="ORF">SK128_008981</name>
</gene>
<sequence length="137" mass="14622">IGAIPFMMNLNVTLDTDDVSFGRSVASAVRATSPGGLPGVQAMAFPHEGKVEVACNVDLLPTERLSSTENMQPSLGGKYYHTPAEVIRDRILSEAQGIGAIGTTLVGFTPEEAYARASYALTHGHAEAWKSVERIMM</sequence>
<dbReference type="InterPro" id="IPR013802">
    <property type="entry name" value="Formiminotransferase_C"/>
</dbReference>
<proteinExistence type="predicted"/>
<feature type="non-terminal residue" evidence="2">
    <location>
        <position position="1"/>
    </location>
</feature>
<evidence type="ECO:0000259" key="1">
    <source>
        <dbReference type="SMART" id="SM01221"/>
    </source>
</evidence>
<organism evidence="2 3">
    <name type="scientific">Halocaridina rubra</name>
    <name type="common">Hawaiian red shrimp</name>
    <dbReference type="NCBI Taxonomy" id="373956"/>
    <lineage>
        <taxon>Eukaryota</taxon>
        <taxon>Metazoa</taxon>
        <taxon>Ecdysozoa</taxon>
        <taxon>Arthropoda</taxon>
        <taxon>Crustacea</taxon>
        <taxon>Multicrustacea</taxon>
        <taxon>Malacostraca</taxon>
        <taxon>Eumalacostraca</taxon>
        <taxon>Eucarida</taxon>
        <taxon>Decapoda</taxon>
        <taxon>Pleocyemata</taxon>
        <taxon>Caridea</taxon>
        <taxon>Atyoidea</taxon>
        <taxon>Atyidae</taxon>
        <taxon>Halocaridina</taxon>
    </lineage>
</organism>
<dbReference type="InterPro" id="IPR022384">
    <property type="entry name" value="FormiminoTrfase_cat_dom_sf"/>
</dbReference>
<dbReference type="InterPro" id="IPR051623">
    <property type="entry name" value="FTCD"/>
</dbReference>